<feature type="transmembrane region" description="Helical" evidence="1">
    <location>
        <begin position="439"/>
        <end position="459"/>
    </location>
</feature>
<feature type="transmembrane region" description="Helical" evidence="1">
    <location>
        <begin position="357"/>
        <end position="382"/>
    </location>
</feature>
<dbReference type="KEGG" id="far:ABE41_017645"/>
<dbReference type="AlphaFoldDB" id="A0A1B1Z8R6"/>
<evidence type="ECO:0000313" key="2">
    <source>
        <dbReference type="EMBL" id="ANX13838.1"/>
    </source>
</evidence>
<keyword evidence="1" id="KW-0472">Membrane</keyword>
<feature type="transmembrane region" description="Helical" evidence="1">
    <location>
        <begin position="274"/>
        <end position="295"/>
    </location>
</feature>
<organism evidence="2 3">
    <name type="scientific">Fictibacillus arsenicus</name>
    <dbReference type="NCBI Taxonomy" id="255247"/>
    <lineage>
        <taxon>Bacteria</taxon>
        <taxon>Bacillati</taxon>
        <taxon>Bacillota</taxon>
        <taxon>Bacilli</taxon>
        <taxon>Bacillales</taxon>
        <taxon>Fictibacillaceae</taxon>
        <taxon>Fictibacillus</taxon>
    </lineage>
</organism>
<dbReference type="STRING" id="255247.ABE41_017645"/>
<evidence type="ECO:0000256" key="1">
    <source>
        <dbReference type="SAM" id="Phobius"/>
    </source>
</evidence>
<evidence type="ECO:0008006" key="4">
    <source>
        <dbReference type="Google" id="ProtNLM"/>
    </source>
</evidence>
<feature type="transmembrane region" description="Helical" evidence="1">
    <location>
        <begin position="316"/>
        <end position="337"/>
    </location>
</feature>
<name>A0A1B1Z8R6_9BACL</name>
<feature type="transmembrane region" description="Helical" evidence="1">
    <location>
        <begin position="72"/>
        <end position="94"/>
    </location>
</feature>
<protein>
    <recommendedName>
        <fullName evidence="4">Citrate transporter-like domain-containing protein</fullName>
    </recommendedName>
</protein>
<proteinExistence type="predicted"/>
<keyword evidence="3" id="KW-1185">Reference proteome</keyword>
<keyword evidence="1" id="KW-0812">Transmembrane</keyword>
<accession>A0A1B1Z8R6</accession>
<feature type="transmembrane region" description="Helical" evidence="1">
    <location>
        <begin position="46"/>
        <end position="65"/>
    </location>
</feature>
<dbReference type="RefSeq" id="WP_066293215.1">
    <property type="nucleotide sequence ID" value="NZ_CP016761.1"/>
</dbReference>
<feature type="transmembrane region" description="Helical" evidence="1">
    <location>
        <begin position="126"/>
        <end position="146"/>
    </location>
</feature>
<feature type="transmembrane region" description="Helical" evidence="1">
    <location>
        <begin position="251"/>
        <end position="268"/>
    </location>
</feature>
<feature type="transmembrane region" description="Helical" evidence="1">
    <location>
        <begin position="12"/>
        <end position="40"/>
    </location>
</feature>
<dbReference type="OrthoDB" id="2960907at2"/>
<keyword evidence="1" id="KW-1133">Transmembrane helix</keyword>
<reference evidence="2 3" key="1">
    <citation type="submission" date="2016-08" db="EMBL/GenBank/DDBJ databases">
        <title>Complete genome sequence of Fictibacillus arsenicus G25-54, a strain with toxicity to nematodes and a potential arsenic-resistance activity.</title>
        <authorList>
            <person name="Zheng Z."/>
        </authorList>
    </citation>
    <scope>NUCLEOTIDE SEQUENCE [LARGE SCALE GENOMIC DNA]</scope>
    <source>
        <strain evidence="2 3">G25-54</strain>
    </source>
</reference>
<sequence length="460" mass="50877">MHHLLFISCMILYLLSVAIPSSALNLVVSILCLLIVALSFNRVGKTVQVISSIFLMVGLAMLWTSGAQWKDYILSFGPMLNLLCLFMVVPLLAYPIRLGNYASSIQEIISKKVKNPKQLYMMTSGLSYFFSSFINLASLPMTYHAIKPSLSNYSVANEYRFMSRAITHGFSMPLLWTPVTPIVGIVIEMNGVSWVSMLPYLVPLSLMGIGLDWLLATRQYNKNVKAGYVTDKETAAAAEFVPQQTNRTSRLFHILIALIIFNVIVSIIEVKSSFSFLFIVTLLVIPVALSWSILLRKGRLFLKGTKEHFQTHVVKMSGQFVIFLSAGFFISAMKFSNTDHVFNTGLLQVKDSIGVESFLVLLPLVPLILAFMGLHPAVAIALMAEALDPNALQISSQLLTLSMLGGAVGAFLMGPFNATIGLMATIVEESPYKISNWNAPFTISYLLLLMSFIFLLQLIA</sequence>
<evidence type="ECO:0000313" key="3">
    <source>
        <dbReference type="Proteomes" id="UP000077412"/>
    </source>
</evidence>
<dbReference type="Proteomes" id="UP000077412">
    <property type="component" value="Chromosome"/>
</dbReference>
<gene>
    <name evidence="2" type="ORF">ABE41_017645</name>
</gene>
<feature type="transmembrane region" description="Helical" evidence="1">
    <location>
        <begin position="403"/>
        <end position="427"/>
    </location>
</feature>
<feature type="transmembrane region" description="Helical" evidence="1">
    <location>
        <begin position="193"/>
        <end position="215"/>
    </location>
</feature>
<dbReference type="EMBL" id="CP016761">
    <property type="protein sequence ID" value="ANX13838.1"/>
    <property type="molecule type" value="Genomic_DNA"/>
</dbReference>